<dbReference type="FunFam" id="1.20.120.1150:FF:000002">
    <property type="entry name" value="Serine/threonine-protein phosphatase 2A activator"/>
    <property type="match status" value="1"/>
</dbReference>
<evidence type="ECO:0000256" key="7">
    <source>
        <dbReference type="RuleBase" id="RU361210"/>
    </source>
</evidence>
<dbReference type="EC" id="5.2.1.8" evidence="7"/>
<dbReference type="SUPFAM" id="SSF140984">
    <property type="entry name" value="PTPA-like"/>
    <property type="match status" value="1"/>
</dbReference>
<keyword evidence="4 7" id="KW-0963">Cytoplasm</keyword>
<dbReference type="CDD" id="cd04087">
    <property type="entry name" value="PTPA"/>
    <property type="match status" value="1"/>
</dbReference>
<dbReference type="GO" id="GO:0008160">
    <property type="term" value="F:protein tyrosine phosphatase activator activity"/>
    <property type="evidence" value="ECO:0007669"/>
    <property type="project" value="TreeGrafter"/>
</dbReference>
<sequence>MEQESISVGKFDFNTHQFLIPTKKIDDTQTLEAFKKSEACNELLSFIAALTQSVQNSRMTETPITENLKPLYNYLETLENWVDEIPPIHQPMRFGNKAYRTWLDKVSQEADTMLLNMYKIDGFQNALAELKGYLLDSFGSYERLDYGTGHELNFVVFLLCLFKLKLYKPDDFKALINKVFQRYLTLMRKIQLIYVLEPAGSHGVWGLDDYQHLAFLFGASQLMKNESYLPESIHSDSSLTKDFDDFMYFGCIRFIKQVKKGVPFGESSPMLNDISAVPSWEKVTTGMMKMFQAEVISKLPVIKHLKFGSLLHFN</sequence>
<evidence type="ECO:0000256" key="5">
    <source>
        <dbReference type="ARBA" id="ARBA00023110"/>
    </source>
</evidence>
<organism evidence="8 9">
    <name type="scientific">Stylonychia lemnae</name>
    <name type="common">Ciliate</name>
    <dbReference type="NCBI Taxonomy" id="5949"/>
    <lineage>
        <taxon>Eukaryota</taxon>
        <taxon>Sar</taxon>
        <taxon>Alveolata</taxon>
        <taxon>Ciliophora</taxon>
        <taxon>Intramacronucleata</taxon>
        <taxon>Spirotrichea</taxon>
        <taxon>Stichotrichia</taxon>
        <taxon>Sporadotrichida</taxon>
        <taxon>Oxytrichidae</taxon>
        <taxon>Stylonychinae</taxon>
        <taxon>Stylonychia</taxon>
    </lineage>
</organism>
<dbReference type="Proteomes" id="UP000039865">
    <property type="component" value="Unassembled WGS sequence"/>
</dbReference>
<dbReference type="OMA" id="SWIKINA"/>
<protein>
    <recommendedName>
        <fullName evidence="7">Serine/threonine-protein phosphatase 2A activator</fullName>
        <ecNumber evidence="7">5.2.1.8</ecNumber>
    </recommendedName>
    <alternativeName>
        <fullName evidence="7">Phosphotyrosyl phosphatase activator</fullName>
    </alternativeName>
</protein>
<keyword evidence="6 7" id="KW-0413">Isomerase</keyword>
<dbReference type="GO" id="GO:0005634">
    <property type="term" value="C:nucleus"/>
    <property type="evidence" value="ECO:0007669"/>
    <property type="project" value="TreeGrafter"/>
</dbReference>
<name>A0A078AVW1_STYLE</name>
<dbReference type="EMBL" id="CCKQ01014793">
    <property type="protein sequence ID" value="CDW86580.1"/>
    <property type="molecule type" value="Genomic_DNA"/>
</dbReference>
<dbReference type="PANTHER" id="PTHR10012">
    <property type="entry name" value="SERINE/THREONINE-PROTEIN PHOSPHATASE 2A REGULATORY SUBUNIT B"/>
    <property type="match status" value="1"/>
</dbReference>
<evidence type="ECO:0000256" key="2">
    <source>
        <dbReference type="ARBA" id="ARBA00004496"/>
    </source>
</evidence>
<evidence type="ECO:0000256" key="3">
    <source>
        <dbReference type="ARBA" id="ARBA00011019"/>
    </source>
</evidence>
<evidence type="ECO:0000256" key="6">
    <source>
        <dbReference type="ARBA" id="ARBA00023235"/>
    </source>
</evidence>
<evidence type="ECO:0000313" key="8">
    <source>
        <dbReference type="EMBL" id="CDW86580.1"/>
    </source>
</evidence>
<dbReference type="Gene3D" id="1.20.120.1150">
    <property type="match status" value="1"/>
</dbReference>
<comment type="catalytic activity">
    <reaction evidence="1 7">
        <text>[protein]-peptidylproline (omega=180) = [protein]-peptidylproline (omega=0)</text>
        <dbReference type="Rhea" id="RHEA:16237"/>
        <dbReference type="Rhea" id="RHEA-COMP:10747"/>
        <dbReference type="Rhea" id="RHEA-COMP:10748"/>
        <dbReference type="ChEBI" id="CHEBI:83833"/>
        <dbReference type="ChEBI" id="CHEBI:83834"/>
        <dbReference type="EC" id="5.2.1.8"/>
    </reaction>
</comment>
<comment type="subcellular location">
    <subcellularLocation>
        <location evidence="2 7">Cytoplasm</location>
    </subcellularLocation>
</comment>
<dbReference type="InterPro" id="IPR004327">
    <property type="entry name" value="Phstyr_phstse_ac"/>
</dbReference>
<evidence type="ECO:0000313" key="9">
    <source>
        <dbReference type="Proteomes" id="UP000039865"/>
    </source>
</evidence>
<evidence type="ECO:0000256" key="4">
    <source>
        <dbReference type="ARBA" id="ARBA00022490"/>
    </source>
</evidence>
<dbReference type="GO" id="GO:0003755">
    <property type="term" value="F:peptidyl-prolyl cis-trans isomerase activity"/>
    <property type="evidence" value="ECO:0007669"/>
    <property type="project" value="UniProtKB-KW"/>
</dbReference>
<proteinExistence type="inferred from homology"/>
<dbReference type="PANTHER" id="PTHR10012:SF0">
    <property type="entry name" value="SERINE_THREONINE-PROTEIN PHOSPHATASE 2A ACTIVATOR"/>
    <property type="match status" value="1"/>
</dbReference>
<dbReference type="FunCoup" id="A0A078AVW1">
    <property type="interactions" value="462"/>
</dbReference>
<dbReference type="PIRSF" id="PIRSF016325">
    <property type="entry name" value="Phstyr_phstse_ac"/>
    <property type="match status" value="1"/>
</dbReference>
<comment type="similarity">
    <text evidence="3 7">Belongs to the PTPA-type PPIase family.</text>
</comment>
<dbReference type="GO" id="GO:0005737">
    <property type="term" value="C:cytoplasm"/>
    <property type="evidence" value="ECO:0007669"/>
    <property type="project" value="UniProtKB-SubCell"/>
</dbReference>
<dbReference type="InParanoid" id="A0A078AVW1"/>
<accession>A0A078AVW1</accession>
<dbReference type="AlphaFoldDB" id="A0A078AVW1"/>
<keyword evidence="5 7" id="KW-0697">Rotamase</keyword>
<comment type="function">
    <text evidence="7">PPIases accelerate the folding of proteins. It catalyzes the cis-trans isomerization of proline imidic peptide bonds in oligopeptides.</text>
</comment>
<dbReference type="OrthoDB" id="16120at2759"/>
<dbReference type="GO" id="GO:0007052">
    <property type="term" value="P:mitotic spindle organization"/>
    <property type="evidence" value="ECO:0007669"/>
    <property type="project" value="TreeGrafter"/>
</dbReference>
<reference evidence="8 9" key="1">
    <citation type="submission" date="2014-06" db="EMBL/GenBank/DDBJ databases">
        <authorList>
            <person name="Swart Estienne"/>
        </authorList>
    </citation>
    <scope>NUCLEOTIDE SEQUENCE [LARGE SCALE GENOMIC DNA]</scope>
    <source>
        <strain evidence="8 9">130c</strain>
    </source>
</reference>
<gene>
    <name evidence="8" type="primary">Contig4708.g5029</name>
    <name evidence="8" type="ORF">STYLEM_15675</name>
</gene>
<dbReference type="InterPro" id="IPR037218">
    <property type="entry name" value="PTPA_sf"/>
</dbReference>
<dbReference type="InterPro" id="IPR043170">
    <property type="entry name" value="PTPA_C_lid"/>
</dbReference>
<dbReference type="GO" id="GO:0000159">
    <property type="term" value="C:protein phosphatase type 2A complex"/>
    <property type="evidence" value="ECO:0007669"/>
    <property type="project" value="TreeGrafter"/>
</dbReference>
<keyword evidence="9" id="KW-1185">Reference proteome</keyword>
<evidence type="ECO:0000256" key="1">
    <source>
        <dbReference type="ARBA" id="ARBA00000971"/>
    </source>
</evidence>
<dbReference type="Pfam" id="PF03095">
    <property type="entry name" value="PTPA"/>
    <property type="match status" value="1"/>
</dbReference>